<evidence type="ECO:0000256" key="4">
    <source>
        <dbReference type="ARBA" id="ARBA00022475"/>
    </source>
</evidence>
<feature type="transmembrane region" description="Helical" evidence="8">
    <location>
        <begin position="241"/>
        <end position="264"/>
    </location>
</feature>
<feature type="transmembrane region" description="Helical" evidence="8">
    <location>
        <begin position="322"/>
        <end position="342"/>
    </location>
</feature>
<keyword evidence="10" id="KW-1185">Reference proteome</keyword>
<keyword evidence="6 8" id="KW-1133">Transmembrane helix</keyword>
<feature type="transmembrane region" description="Helical" evidence="8">
    <location>
        <begin position="178"/>
        <end position="200"/>
    </location>
</feature>
<comment type="subcellular location">
    <subcellularLocation>
        <location evidence="1">Cell membrane</location>
        <topology evidence="1">Multi-pass membrane protein</topology>
    </subcellularLocation>
</comment>
<feature type="transmembrane region" description="Helical" evidence="8">
    <location>
        <begin position="53"/>
        <end position="71"/>
    </location>
</feature>
<dbReference type="Pfam" id="PF01594">
    <property type="entry name" value="AI-2E_transport"/>
    <property type="match status" value="1"/>
</dbReference>
<feature type="transmembrane region" description="Helical" evidence="8">
    <location>
        <begin position="83"/>
        <end position="108"/>
    </location>
</feature>
<reference evidence="9 10" key="1">
    <citation type="submission" date="2018-09" db="EMBL/GenBank/DDBJ databases">
        <title>Genome sequencing of strain 1JSPR-7.</title>
        <authorList>
            <person name="Heo J."/>
            <person name="Kim S.-J."/>
            <person name="Kwon S.-W."/>
        </authorList>
    </citation>
    <scope>NUCLEOTIDE SEQUENCE [LARGE SCALE GENOMIC DNA]</scope>
    <source>
        <strain evidence="9 10">1JSPR-7</strain>
    </source>
</reference>
<evidence type="ECO:0000313" key="10">
    <source>
        <dbReference type="Proteomes" id="UP000269374"/>
    </source>
</evidence>
<name>A0A387BP41_9LACT</name>
<evidence type="ECO:0000256" key="8">
    <source>
        <dbReference type="SAM" id="Phobius"/>
    </source>
</evidence>
<evidence type="ECO:0000313" key="9">
    <source>
        <dbReference type="EMBL" id="AYG00301.1"/>
    </source>
</evidence>
<dbReference type="PANTHER" id="PTHR21716">
    <property type="entry name" value="TRANSMEMBRANE PROTEIN"/>
    <property type="match status" value="1"/>
</dbReference>
<keyword evidence="4" id="KW-1003">Cell membrane</keyword>
<dbReference type="KEGG" id="lact:D7I46_03880"/>
<dbReference type="InterPro" id="IPR002549">
    <property type="entry name" value="AI-2E-like"/>
</dbReference>
<evidence type="ECO:0000256" key="2">
    <source>
        <dbReference type="ARBA" id="ARBA00009773"/>
    </source>
</evidence>
<feature type="transmembrane region" description="Helical" evidence="8">
    <location>
        <begin position="348"/>
        <end position="372"/>
    </location>
</feature>
<keyword evidence="7 8" id="KW-0472">Membrane</keyword>
<accession>A0A387BP41</accession>
<comment type="similarity">
    <text evidence="2">Belongs to the autoinducer-2 exporter (AI-2E) (TC 2.A.86) family.</text>
</comment>
<evidence type="ECO:0000256" key="3">
    <source>
        <dbReference type="ARBA" id="ARBA00022448"/>
    </source>
</evidence>
<evidence type="ECO:0000256" key="7">
    <source>
        <dbReference type="ARBA" id="ARBA00023136"/>
    </source>
</evidence>
<sequence length="390" mass="44063">MEQEQHRNIKASWFFKWFINNKVVAGLSIFLLLLLNIFLLNKVGFLFRPIGDFITIISLPLVLAAVFYYLLNPIVDFFEKRRIPRLASIIVLFVIIIALIVWGLIVAIPNIIDGVEKFASSVPHYVNIAQDEVNNLLRNPRFKQFRPQADQFADSIGNQLIDWSKTFSATAVTSLTSIIGKTTSVLISLIIFPFVLFYLLRDGKNLNHFVTHLLPNNWRKDTSKVLHEINSQLSNYVRGQILVAIVVAIMFMIGLPIVGLRYAIPLAITAGFLNLVPFLGSFLAAIPMLIVGLAIGGPFMLVKVLIVIVIEQTIEGRFVSPLILGKQLAVHPITILFVLLTAGKIFGVWGVLLGIPFYAAIKVIVVHFYWWYREISVLYREEVGQEEFED</sequence>
<evidence type="ECO:0000256" key="6">
    <source>
        <dbReference type="ARBA" id="ARBA00022989"/>
    </source>
</evidence>
<dbReference type="AlphaFoldDB" id="A0A387BP41"/>
<dbReference type="GO" id="GO:0055085">
    <property type="term" value="P:transmembrane transport"/>
    <property type="evidence" value="ECO:0007669"/>
    <property type="project" value="TreeGrafter"/>
</dbReference>
<proteinExistence type="inferred from homology"/>
<dbReference type="Proteomes" id="UP000269374">
    <property type="component" value="Chromosome"/>
</dbReference>
<gene>
    <name evidence="9" type="ORF">D7I46_03880</name>
</gene>
<keyword evidence="5 8" id="KW-0812">Transmembrane</keyword>
<dbReference type="RefSeq" id="WP_120771689.1">
    <property type="nucleotide sequence ID" value="NZ_CP032627.1"/>
</dbReference>
<dbReference type="PANTHER" id="PTHR21716:SF53">
    <property type="entry name" value="PERMEASE PERM-RELATED"/>
    <property type="match status" value="1"/>
</dbReference>
<organism evidence="9 10">
    <name type="scientific">Lactococcus allomyrinae</name>
    <dbReference type="NCBI Taxonomy" id="2419773"/>
    <lineage>
        <taxon>Bacteria</taxon>
        <taxon>Bacillati</taxon>
        <taxon>Bacillota</taxon>
        <taxon>Bacilli</taxon>
        <taxon>Lactobacillales</taxon>
        <taxon>Streptococcaceae</taxon>
        <taxon>Lactococcus</taxon>
    </lineage>
</organism>
<feature type="transmembrane region" description="Helical" evidence="8">
    <location>
        <begin position="21"/>
        <end position="41"/>
    </location>
</feature>
<keyword evidence="3" id="KW-0813">Transport</keyword>
<dbReference type="OrthoDB" id="9793390at2"/>
<feature type="transmembrane region" description="Helical" evidence="8">
    <location>
        <begin position="284"/>
        <end position="310"/>
    </location>
</feature>
<dbReference type="GO" id="GO:0005886">
    <property type="term" value="C:plasma membrane"/>
    <property type="evidence" value="ECO:0007669"/>
    <property type="project" value="UniProtKB-SubCell"/>
</dbReference>
<evidence type="ECO:0000256" key="5">
    <source>
        <dbReference type="ARBA" id="ARBA00022692"/>
    </source>
</evidence>
<evidence type="ECO:0000256" key="1">
    <source>
        <dbReference type="ARBA" id="ARBA00004651"/>
    </source>
</evidence>
<protein>
    <submittedName>
        <fullName evidence="9">AI-2E family transporter</fullName>
    </submittedName>
</protein>
<dbReference type="EMBL" id="CP032627">
    <property type="protein sequence ID" value="AYG00301.1"/>
    <property type="molecule type" value="Genomic_DNA"/>
</dbReference>